<dbReference type="Pfam" id="PF00337">
    <property type="entry name" value="Gal-bind_lectin"/>
    <property type="match status" value="2"/>
</dbReference>
<dbReference type="InterPro" id="IPR013320">
    <property type="entry name" value="ConA-like_dom_sf"/>
</dbReference>
<evidence type="ECO:0000313" key="4">
    <source>
        <dbReference type="EMBL" id="CAI5768060.1"/>
    </source>
</evidence>
<dbReference type="PROSITE" id="PS51304">
    <property type="entry name" value="GALECTIN"/>
    <property type="match status" value="2"/>
</dbReference>
<protein>
    <recommendedName>
        <fullName evidence="2">Galectin</fullName>
    </recommendedName>
</protein>
<reference evidence="4" key="1">
    <citation type="submission" date="2022-12" db="EMBL/GenBank/DDBJ databases">
        <authorList>
            <person name="Alioto T."/>
            <person name="Alioto T."/>
            <person name="Gomez Garrido J."/>
        </authorList>
    </citation>
    <scope>NUCLEOTIDE SEQUENCE</scope>
</reference>
<feature type="domain" description="Galectin" evidence="3">
    <location>
        <begin position="4"/>
        <end position="132"/>
    </location>
</feature>
<sequence length="321" mass="36194">MEYQLAVTDKTIKIGDGILVMGRAPPDAKRFAINLGRDRHNLLLHFNPRFDTRDIVCNSKACGVWGQELRESLFPFQQGEEAKISISFDARAVTVTMPGNKEIKFPNRLGMDSAQFFSDRGIISTPKEEEKSPTKDFVWIHYTVILPMFSLEEGHTSSWPLFKAQAEKGRLACFCVCQQLSHQTFTMETQMVFSHLSIKPGECIKVKGKVPPEAKSFALNLCHDDSDTILHFNPRFDSHGDVNTIVCNSKTNGQWDSELRESVFPFQQGEDTKICLSFDYEAVTVKINGDQEVKFPNRLGANSAKIFSVEGDIAIRSVKFD</sequence>
<dbReference type="GO" id="GO:0030395">
    <property type="term" value="F:lactose binding"/>
    <property type="evidence" value="ECO:0007669"/>
    <property type="project" value="TreeGrafter"/>
</dbReference>
<evidence type="ECO:0000259" key="3">
    <source>
        <dbReference type="PROSITE" id="PS51304"/>
    </source>
</evidence>
<dbReference type="FunFam" id="2.60.120.200:FF:000021">
    <property type="entry name" value="Galectin"/>
    <property type="match status" value="2"/>
</dbReference>
<name>A0AA35JY78_9SAUR</name>
<evidence type="ECO:0000256" key="2">
    <source>
        <dbReference type="RuleBase" id="RU102079"/>
    </source>
</evidence>
<accession>A0AA35JY78</accession>
<dbReference type="SUPFAM" id="SSF49899">
    <property type="entry name" value="Concanavalin A-like lectins/glucanases"/>
    <property type="match status" value="2"/>
</dbReference>
<dbReference type="SMART" id="SM00276">
    <property type="entry name" value="GLECT"/>
    <property type="match status" value="2"/>
</dbReference>
<dbReference type="InterPro" id="IPR001079">
    <property type="entry name" value="Galectin_CRD"/>
</dbReference>
<gene>
    <name evidence="4" type="ORF">PODLI_1B043388</name>
</gene>
<dbReference type="SMART" id="SM00908">
    <property type="entry name" value="Gal-bind_lectin"/>
    <property type="match status" value="2"/>
</dbReference>
<dbReference type="PANTHER" id="PTHR11346">
    <property type="entry name" value="GALECTIN"/>
    <property type="match status" value="1"/>
</dbReference>
<dbReference type="CDD" id="cd00070">
    <property type="entry name" value="GLECT"/>
    <property type="match status" value="2"/>
</dbReference>
<dbReference type="GO" id="GO:0005615">
    <property type="term" value="C:extracellular space"/>
    <property type="evidence" value="ECO:0007669"/>
    <property type="project" value="TreeGrafter"/>
</dbReference>
<dbReference type="Gene3D" id="2.60.120.200">
    <property type="match status" value="2"/>
</dbReference>
<organism evidence="4 5">
    <name type="scientific">Podarcis lilfordi</name>
    <name type="common">Lilford's wall lizard</name>
    <dbReference type="NCBI Taxonomy" id="74358"/>
    <lineage>
        <taxon>Eukaryota</taxon>
        <taxon>Metazoa</taxon>
        <taxon>Chordata</taxon>
        <taxon>Craniata</taxon>
        <taxon>Vertebrata</taxon>
        <taxon>Euteleostomi</taxon>
        <taxon>Lepidosauria</taxon>
        <taxon>Squamata</taxon>
        <taxon>Bifurcata</taxon>
        <taxon>Unidentata</taxon>
        <taxon>Episquamata</taxon>
        <taxon>Laterata</taxon>
        <taxon>Lacertibaenia</taxon>
        <taxon>Lacertidae</taxon>
        <taxon>Podarcis</taxon>
    </lineage>
</organism>
<dbReference type="InterPro" id="IPR044156">
    <property type="entry name" value="Galectin-like"/>
</dbReference>
<evidence type="ECO:0000313" key="5">
    <source>
        <dbReference type="Proteomes" id="UP001178461"/>
    </source>
</evidence>
<dbReference type="GO" id="GO:0043236">
    <property type="term" value="F:laminin binding"/>
    <property type="evidence" value="ECO:0007669"/>
    <property type="project" value="TreeGrafter"/>
</dbReference>
<keyword evidence="5" id="KW-1185">Reference proteome</keyword>
<feature type="domain" description="Galectin" evidence="3">
    <location>
        <begin position="190"/>
        <end position="321"/>
    </location>
</feature>
<evidence type="ECO:0000256" key="1">
    <source>
        <dbReference type="ARBA" id="ARBA00022734"/>
    </source>
</evidence>
<keyword evidence="1 2" id="KW-0430">Lectin</keyword>
<dbReference type="AlphaFoldDB" id="A0AA35JY78"/>
<dbReference type="PANTHER" id="PTHR11346:SF97">
    <property type="entry name" value="GALECTIN-1"/>
    <property type="match status" value="1"/>
</dbReference>
<dbReference type="Proteomes" id="UP001178461">
    <property type="component" value="Chromosome 2"/>
</dbReference>
<proteinExistence type="predicted"/>
<dbReference type="EMBL" id="OX395127">
    <property type="protein sequence ID" value="CAI5768060.1"/>
    <property type="molecule type" value="Genomic_DNA"/>
</dbReference>